<reference evidence="1" key="3">
    <citation type="submission" date="2023-05" db="EMBL/GenBank/DDBJ databases">
        <authorList>
            <person name="Smith C.H."/>
        </authorList>
    </citation>
    <scope>NUCLEOTIDE SEQUENCE</scope>
    <source>
        <strain evidence="1">CHS0354</strain>
        <tissue evidence="1">Mantle</tissue>
    </source>
</reference>
<dbReference type="Pfam" id="PF15490">
    <property type="entry name" value="Ten1_2"/>
    <property type="match status" value="1"/>
</dbReference>
<dbReference type="Gene3D" id="2.40.50.140">
    <property type="entry name" value="Nucleic acid-binding proteins"/>
    <property type="match status" value="1"/>
</dbReference>
<reference evidence="1" key="2">
    <citation type="journal article" date="2021" name="Genome Biol. Evol.">
        <title>Developing a high-quality reference genome for a parasitic bivalve with doubly uniparental inheritance (Bivalvia: Unionida).</title>
        <authorList>
            <person name="Smith C.H."/>
        </authorList>
    </citation>
    <scope>NUCLEOTIDE SEQUENCE</scope>
    <source>
        <strain evidence="1">CHS0354</strain>
        <tissue evidence="1">Mantle</tissue>
    </source>
</reference>
<accession>A0AAE0S8D9</accession>
<gene>
    <name evidence="1" type="ORF">CHS0354_034400</name>
</gene>
<sequence length="129" mass="14405">MDRRGIPSSGEPVLIGEILQKLVDKTAELDGKSVKITGRLEDHDVQKCTTRVTDPQTAFSITVDTRLIEPFTTKSGSLVQVIGELDCLVDNHPVVLKAVIIRCVDGLDMTMYKKALESQREYFLNRDKT</sequence>
<reference evidence="1" key="1">
    <citation type="journal article" date="2021" name="Genome Biol. Evol.">
        <title>A High-Quality Reference Genome for a Parasitic Bivalve with Doubly Uniparental Inheritance (Bivalvia: Unionida).</title>
        <authorList>
            <person name="Smith C.H."/>
        </authorList>
    </citation>
    <scope>NUCLEOTIDE SEQUENCE</scope>
    <source>
        <strain evidence="1">CHS0354</strain>
    </source>
</reference>
<comment type="caution">
    <text evidence="1">The sequence shown here is derived from an EMBL/GenBank/DDBJ whole genome shotgun (WGS) entry which is preliminary data.</text>
</comment>
<dbReference type="EMBL" id="JAEAOA010002018">
    <property type="protein sequence ID" value="KAK3587256.1"/>
    <property type="molecule type" value="Genomic_DNA"/>
</dbReference>
<organism evidence="1 2">
    <name type="scientific">Potamilus streckersoni</name>
    <dbReference type="NCBI Taxonomy" id="2493646"/>
    <lineage>
        <taxon>Eukaryota</taxon>
        <taxon>Metazoa</taxon>
        <taxon>Spiralia</taxon>
        <taxon>Lophotrochozoa</taxon>
        <taxon>Mollusca</taxon>
        <taxon>Bivalvia</taxon>
        <taxon>Autobranchia</taxon>
        <taxon>Heteroconchia</taxon>
        <taxon>Palaeoheterodonta</taxon>
        <taxon>Unionida</taxon>
        <taxon>Unionoidea</taxon>
        <taxon>Unionidae</taxon>
        <taxon>Ambleminae</taxon>
        <taxon>Lampsilini</taxon>
        <taxon>Potamilus</taxon>
    </lineage>
</organism>
<dbReference type="GO" id="GO:0032211">
    <property type="term" value="P:negative regulation of telomere maintenance via telomerase"/>
    <property type="evidence" value="ECO:0007669"/>
    <property type="project" value="TreeGrafter"/>
</dbReference>
<dbReference type="GO" id="GO:0042162">
    <property type="term" value="F:telomeric DNA binding"/>
    <property type="evidence" value="ECO:0007669"/>
    <property type="project" value="TreeGrafter"/>
</dbReference>
<dbReference type="PANTHER" id="PTHR33905:SF1">
    <property type="entry name" value="CST COMPLEX SUBUNIT TEN1"/>
    <property type="match status" value="1"/>
</dbReference>
<evidence type="ECO:0000313" key="2">
    <source>
        <dbReference type="Proteomes" id="UP001195483"/>
    </source>
</evidence>
<dbReference type="GO" id="GO:0010521">
    <property type="term" value="F:telomerase inhibitor activity"/>
    <property type="evidence" value="ECO:0007669"/>
    <property type="project" value="TreeGrafter"/>
</dbReference>
<keyword evidence="2" id="KW-1185">Reference proteome</keyword>
<dbReference type="GO" id="GO:1990879">
    <property type="term" value="C:CST complex"/>
    <property type="evidence" value="ECO:0007669"/>
    <property type="project" value="InterPro"/>
</dbReference>
<name>A0AAE0S8D9_9BIVA</name>
<dbReference type="Proteomes" id="UP001195483">
    <property type="component" value="Unassembled WGS sequence"/>
</dbReference>
<protein>
    <submittedName>
        <fullName evidence="1">Uncharacterized protein</fullName>
    </submittedName>
</protein>
<proteinExistence type="predicted"/>
<dbReference type="GO" id="GO:0003697">
    <property type="term" value="F:single-stranded DNA binding"/>
    <property type="evidence" value="ECO:0007669"/>
    <property type="project" value="InterPro"/>
</dbReference>
<evidence type="ECO:0000313" key="1">
    <source>
        <dbReference type="EMBL" id="KAK3587256.1"/>
    </source>
</evidence>
<dbReference type="InterPro" id="IPR029146">
    <property type="entry name" value="Ten1_animal_plant"/>
</dbReference>
<dbReference type="InterPro" id="IPR012340">
    <property type="entry name" value="NA-bd_OB-fold"/>
</dbReference>
<dbReference type="PANTHER" id="PTHR33905">
    <property type="entry name" value="CST COMPLEX SUBUNIT TEN1"/>
    <property type="match status" value="1"/>
</dbReference>
<dbReference type="AlphaFoldDB" id="A0AAE0S8D9"/>